<sequence length="215" mass="23977">MGNAIGRNKKAKVMKIDGETFKLKTPVRANDVVRDYPGHALLESQAVKHFGLRAKPLEPNQELKPKKIYFLVELPKLQPQKKPEPSPRRVRSSGIRGMNATERLDFLMLSKRSVSDLPSVNRSNLDGVPGLVRDGSTRVKMRLPKAQLEKLMEESHDGAEVAEKIVSLYMGSNASVKGGGGIHEDKIELHNQRSRRKRVTFSPVEGEIHEEAAAQ</sequence>
<name>A0ACB0J9G7_TRIPR</name>
<dbReference type="EMBL" id="CASHSV030000024">
    <property type="protein sequence ID" value="CAJ2640805.1"/>
    <property type="molecule type" value="Genomic_DNA"/>
</dbReference>
<evidence type="ECO:0000313" key="2">
    <source>
        <dbReference type="Proteomes" id="UP001177021"/>
    </source>
</evidence>
<keyword evidence="2" id="KW-1185">Reference proteome</keyword>
<evidence type="ECO:0000313" key="1">
    <source>
        <dbReference type="EMBL" id="CAJ2640805.1"/>
    </source>
</evidence>
<protein>
    <submittedName>
        <fullName evidence="1">Uncharacterized protein</fullName>
    </submittedName>
</protein>
<gene>
    <name evidence="1" type="ORF">MILVUS5_LOCUS10598</name>
</gene>
<comment type="caution">
    <text evidence="1">The sequence shown here is derived from an EMBL/GenBank/DDBJ whole genome shotgun (WGS) entry which is preliminary data.</text>
</comment>
<dbReference type="Proteomes" id="UP001177021">
    <property type="component" value="Unassembled WGS sequence"/>
</dbReference>
<accession>A0ACB0J9G7</accession>
<reference evidence="1" key="1">
    <citation type="submission" date="2023-10" db="EMBL/GenBank/DDBJ databases">
        <authorList>
            <person name="Rodriguez Cubillos JULIANA M."/>
            <person name="De Vega J."/>
        </authorList>
    </citation>
    <scope>NUCLEOTIDE SEQUENCE</scope>
</reference>
<organism evidence="1 2">
    <name type="scientific">Trifolium pratense</name>
    <name type="common">Red clover</name>
    <dbReference type="NCBI Taxonomy" id="57577"/>
    <lineage>
        <taxon>Eukaryota</taxon>
        <taxon>Viridiplantae</taxon>
        <taxon>Streptophyta</taxon>
        <taxon>Embryophyta</taxon>
        <taxon>Tracheophyta</taxon>
        <taxon>Spermatophyta</taxon>
        <taxon>Magnoliopsida</taxon>
        <taxon>eudicotyledons</taxon>
        <taxon>Gunneridae</taxon>
        <taxon>Pentapetalae</taxon>
        <taxon>rosids</taxon>
        <taxon>fabids</taxon>
        <taxon>Fabales</taxon>
        <taxon>Fabaceae</taxon>
        <taxon>Papilionoideae</taxon>
        <taxon>50 kb inversion clade</taxon>
        <taxon>NPAAA clade</taxon>
        <taxon>Hologalegina</taxon>
        <taxon>IRL clade</taxon>
        <taxon>Trifolieae</taxon>
        <taxon>Trifolium</taxon>
    </lineage>
</organism>
<proteinExistence type="predicted"/>